<name>A0A8S0WAQ9_CYCAE</name>
<gene>
    <name evidence="1" type="ORF">AAE3_LOCUS11198</name>
</gene>
<evidence type="ECO:0000313" key="2">
    <source>
        <dbReference type="Proteomes" id="UP000467700"/>
    </source>
</evidence>
<organism evidence="1 2">
    <name type="scientific">Cyclocybe aegerita</name>
    <name type="common">Black poplar mushroom</name>
    <name type="synonym">Agrocybe aegerita</name>
    <dbReference type="NCBI Taxonomy" id="1973307"/>
    <lineage>
        <taxon>Eukaryota</taxon>
        <taxon>Fungi</taxon>
        <taxon>Dikarya</taxon>
        <taxon>Basidiomycota</taxon>
        <taxon>Agaricomycotina</taxon>
        <taxon>Agaricomycetes</taxon>
        <taxon>Agaricomycetidae</taxon>
        <taxon>Agaricales</taxon>
        <taxon>Agaricineae</taxon>
        <taxon>Bolbitiaceae</taxon>
        <taxon>Cyclocybe</taxon>
    </lineage>
</organism>
<proteinExistence type="predicted"/>
<evidence type="ECO:0000313" key="1">
    <source>
        <dbReference type="EMBL" id="CAA7268928.1"/>
    </source>
</evidence>
<dbReference type="EMBL" id="CACVBS010000072">
    <property type="protein sequence ID" value="CAA7268928.1"/>
    <property type="molecule type" value="Genomic_DNA"/>
</dbReference>
<comment type="caution">
    <text evidence="1">The sequence shown here is derived from an EMBL/GenBank/DDBJ whole genome shotgun (WGS) entry which is preliminary data.</text>
</comment>
<keyword evidence="2" id="KW-1185">Reference proteome</keyword>
<reference evidence="1 2" key="1">
    <citation type="submission" date="2020-01" db="EMBL/GenBank/DDBJ databases">
        <authorList>
            <person name="Gupta K D."/>
        </authorList>
    </citation>
    <scope>NUCLEOTIDE SEQUENCE [LARGE SCALE GENOMIC DNA]</scope>
</reference>
<dbReference type="Proteomes" id="UP000467700">
    <property type="component" value="Unassembled WGS sequence"/>
</dbReference>
<dbReference type="AlphaFoldDB" id="A0A8S0WAQ9"/>
<protein>
    <submittedName>
        <fullName evidence="1">Uncharacterized protein</fullName>
    </submittedName>
</protein>
<accession>A0A8S0WAQ9</accession>
<sequence>MALRASWTENGGQSSQVRIGEDGGASFSAVLALLFPSSLLLHPTRVPAGGLSNARTRAHAHAATPAASRITFDIPRSYVPSDFRPIDLDPYLLSDFYDSASSSFILPPPS</sequence>